<reference evidence="2 3" key="1">
    <citation type="journal article" date="2021" name="Elife">
        <title>Chloroplast acquisition without the gene transfer in kleptoplastic sea slugs, Plakobranchus ocellatus.</title>
        <authorList>
            <person name="Maeda T."/>
            <person name="Takahashi S."/>
            <person name="Yoshida T."/>
            <person name="Shimamura S."/>
            <person name="Takaki Y."/>
            <person name="Nagai Y."/>
            <person name="Toyoda A."/>
            <person name="Suzuki Y."/>
            <person name="Arimoto A."/>
            <person name="Ishii H."/>
            <person name="Satoh N."/>
            <person name="Nishiyama T."/>
            <person name="Hasebe M."/>
            <person name="Maruyama T."/>
            <person name="Minagawa J."/>
            <person name="Obokata J."/>
            <person name="Shigenobu S."/>
        </authorList>
    </citation>
    <scope>NUCLEOTIDE SEQUENCE [LARGE SCALE GENOMIC DNA]</scope>
</reference>
<sequence>MASLKRISFDTNGTPRGWGLTPVEPIYLGGKISPTLPKHGPLKEPKFKRAASTSPRNTARPKKPSGCFFNKGIRLVDIYDVEKEGRCAGKLQIASFLNDMTSIGAKLKRHLNIAQLTA</sequence>
<dbReference type="Proteomes" id="UP000735302">
    <property type="component" value="Unassembled WGS sequence"/>
</dbReference>
<organism evidence="2 3">
    <name type="scientific">Plakobranchus ocellatus</name>
    <dbReference type="NCBI Taxonomy" id="259542"/>
    <lineage>
        <taxon>Eukaryota</taxon>
        <taxon>Metazoa</taxon>
        <taxon>Spiralia</taxon>
        <taxon>Lophotrochozoa</taxon>
        <taxon>Mollusca</taxon>
        <taxon>Gastropoda</taxon>
        <taxon>Heterobranchia</taxon>
        <taxon>Euthyneura</taxon>
        <taxon>Panpulmonata</taxon>
        <taxon>Sacoglossa</taxon>
        <taxon>Placobranchoidea</taxon>
        <taxon>Plakobranchidae</taxon>
        <taxon>Plakobranchus</taxon>
    </lineage>
</organism>
<keyword evidence="3" id="KW-1185">Reference proteome</keyword>
<name>A0AAV4E160_9GAST</name>
<dbReference type="AlphaFoldDB" id="A0AAV4E160"/>
<comment type="caution">
    <text evidence="2">The sequence shown here is derived from an EMBL/GenBank/DDBJ whole genome shotgun (WGS) entry which is preliminary data.</text>
</comment>
<evidence type="ECO:0000256" key="1">
    <source>
        <dbReference type="SAM" id="MobiDB-lite"/>
    </source>
</evidence>
<evidence type="ECO:0000313" key="3">
    <source>
        <dbReference type="Proteomes" id="UP000735302"/>
    </source>
</evidence>
<feature type="region of interest" description="Disordered" evidence="1">
    <location>
        <begin position="34"/>
        <end position="65"/>
    </location>
</feature>
<protein>
    <submittedName>
        <fullName evidence="2">Uncharacterized protein</fullName>
    </submittedName>
</protein>
<evidence type="ECO:0000313" key="2">
    <source>
        <dbReference type="EMBL" id="GFO50327.1"/>
    </source>
</evidence>
<accession>A0AAV4E160</accession>
<dbReference type="EMBL" id="BLXT01008609">
    <property type="protein sequence ID" value="GFO50327.1"/>
    <property type="molecule type" value="Genomic_DNA"/>
</dbReference>
<proteinExistence type="predicted"/>
<gene>
    <name evidence="2" type="ORF">PoB_007683200</name>
</gene>